<dbReference type="PATRIC" id="fig|1299334.3.peg.9895"/>
<evidence type="ECO:0000313" key="2">
    <source>
        <dbReference type="EMBL" id="EUA06710.1"/>
    </source>
</evidence>
<name>X7YK01_MYCXE</name>
<reference evidence="2" key="1">
    <citation type="submission" date="2014-01" db="EMBL/GenBank/DDBJ databases">
        <authorList>
            <person name="Brown-Elliot B."/>
            <person name="Wallace R."/>
            <person name="Lenaerts A."/>
            <person name="Ordway D."/>
            <person name="DeGroote M.A."/>
            <person name="Parker T."/>
            <person name="Sizemore C."/>
            <person name="Tallon L.J."/>
            <person name="Sadzewicz L.K."/>
            <person name="Sengamalay N."/>
            <person name="Fraser C.M."/>
            <person name="Hine E."/>
            <person name="Shefchek K.A."/>
            <person name="Das S.P."/>
            <person name="Tettelin H."/>
        </authorList>
    </citation>
    <scope>NUCLEOTIDE SEQUENCE [LARGE SCALE GENOMIC DNA]</scope>
    <source>
        <strain evidence="2">4042</strain>
    </source>
</reference>
<dbReference type="Pfam" id="PF03099">
    <property type="entry name" value="BPL_LplA_LipB"/>
    <property type="match status" value="1"/>
</dbReference>
<proteinExistence type="predicted"/>
<organism evidence="2">
    <name type="scientific">Mycobacterium xenopi 4042</name>
    <dbReference type="NCBI Taxonomy" id="1299334"/>
    <lineage>
        <taxon>Bacteria</taxon>
        <taxon>Bacillati</taxon>
        <taxon>Actinomycetota</taxon>
        <taxon>Actinomycetes</taxon>
        <taxon>Mycobacteriales</taxon>
        <taxon>Mycobacteriaceae</taxon>
        <taxon>Mycobacterium</taxon>
    </lineage>
</organism>
<keyword evidence="2" id="KW-0436">Ligase</keyword>
<dbReference type="AlphaFoldDB" id="X7YK01"/>
<sequence>MAVIDALAAVAGVTAGLKWPNDVLVNDGKLAGILTEVAARRR</sequence>
<dbReference type="InterPro" id="IPR004143">
    <property type="entry name" value="BPL_LPL_catalytic"/>
</dbReference>
<dbReference type="SUPFAM" id="SSF55681">
    <property type="entry name" value="Class II aaRS and biotin synthetases"/>
    <property type="match status" value="1"/>
</dbReference>
<feature type="domain" description="BPL/LPL catalytic" evidence="1">
    <location>
        <begin position="1"/>
        <end position="42"/>
    </location>
</feature>
<dbReference type="Gene3D" id="3.30.930.10">
    <property type="entry name" value="Bira Bifunctional Protein, Domain 2"/>
    <property type="match status" value="1"/>
</dbReference>
<protein>
    <submittedName>
        <fullName evidence="2">Biotin/lipoate A/B ligase family protein</fullName>
    </submittedName>
</protein>
<evidence type="ECO:0000259" key="1">
    <source>
        <dbReference type="PROSITE" id="PS51733"/>
    </source>
</evidence>
<dbReference type="GO" id="GO:0016874">
    <property type="term" value="F:ligase activity"/>
    <property type="evidence" value="ECO:0007669"/>
    <property type="project" value="UniProtKB-KW"/>
</dbReference>
<dbReference type="EMBL" id="JAOB01000093">
    <property type="protein sequence ID" value="EUA06710.1"/>
    <property type="molecule type" value="Genomic_DNA"/>
</dbReference>
<accession>X7YK01</accession>
<gene>
    <name evidence="2" type="ORF">I553_0307</name>
</gene>
<dbReference type="PROSITE" id="PS51733">
    <property type="entry name" value="BPL_LPL_CATALYTIC"/>
    <property type="match status" value="1"/>
</dbReference>
<dbReference type="InterPro" id="IPR045864">
    <property type="entry name" value="aa-tRNA-synth_II/BPL/LPL"/>
</dbReference>
<comment type="caution">
    <text evidence="2">The sequence shown here is derived from an EMBL/GenBank/DDBJ whole genome shotgun (WGS) entry which is preliminary data.</text>
</comment>